<protein>
    <submittedName>
        <fullName evidence="1">Sulfur carrier protein ThiS</fullName>
    </submittedName>
</protein>
<name>A0ABZ2CHV1_9BACI</name>
<dbReference type="PANTHER" id="PTHR34472">
    <property type="entry name" value="SULFUR CARRIER PROTEIN THIS"/>
    <property type="match status" value="1"/>
</dbReference>
<dbReference type="InterPro" id="IPR010035">
    <property type="entry name" value="Thi_S"/>
</dbReference>
<evidence type="ECO:0000313" key="1">
    <source>
        <dbReference type="EMBL" id="WVX82105.1"/>
    </source>
</evidence>
<gene>
    <name evidence="1" type="primary">thiS</name>
    <name evidence="1" type="ORF">R4Z09_03550</name>
</gene>
<dbReference type="NCBIfam" id="TIGR01683">
    <property type="entry name" value="thiS"/>
    <property type="match status" value="1"/>
</dbReference>
<dbReference type="RefSeq" id="WP_338451009.1">
    <property type="nucleotide sequence ID" value="NZ_CP137640.1"/>
</dbReference>
<dbReference type="EMBL" id="CP137640">
    <property type="protein sequence ID" value="WVX82105.1"/>
    <property type="molecule type" value="Genomic_DNA"/>
</dbReference>
<dbReference type="Gene3D" id="3.10.20.30">
    <property type="match status" value="1"/>
</dbReference>
<reference evidence="1 2" key="1">
    <citation type="submission" date="2023-10" db="EMBL/GenBank/DDBJ databases">
        <title>Niallia locisalis sp.nov. isolated from a salt pond sample.</title>
        <authorList>
            <person name="Li X.-J."/>
            <person name="Dong L."/>
        </authorList>
    </citation>
    <scope>NUCLEOTIDE SEQUENCE [LARGE SCALE GENOMIC DNA]</scope>
    <source>
        <strain evidence="1 2">DSM 29761</strain>
    </source>
</reference>
<accession>A0ABZ2CHV1</accession>
<dbReference type="Proteomes" id="UP001357223">
    <property type="component" value="Chromosome"/>
</dbReference>
<sequence>MKVNGAIETLEKDQTLYDYLTLRNFDLTKIAVECNGNIVPKAEYKNVILKEEDTLEIVRFVGGG</sequence>
<dbReference type="InterPro" id="IPR003749">
    <property type="entry name" value="ThiS/MoaD-like"/>
</dbReference>
<dbReference type="InterPro" id="IPR012675">
    <property type="entry name" value="Beta-grasp_dom_sf"/>
</dbReference>
<dbReference type="PANTHER" id="PTHR34472:SF1">
    <property type="entry name" value="SULFUR CARRIER PROTEIN THIS"/>
    <property type="match status" value="1"/>
</dbReference>
<evidence type="ECO:0000313" key="2">
    <source>
        <dbReference type="Proteomes" id="UP001357223"/>
    </source>
</evidence>
<dbReference type="CDD" id="cd00565">
    <property type="entry name" value="Ubl_ThiS"/>
    <property type="match status" value="1"/>
</dbReference>
<dbReference type="Pfam" id="PF02597">
    <property type="entry name" value="ThiS"/>
    <property type="match status" value="1"/>
</dbReference>
<keyword evidence="2" id="KW-1185">Reference proteome</keyword>
<dbReference type="SUPFAM" id="SSF54285">
    <property type="entry name" value="MoaD/ThiS"/>
    <property type="match status" value="1"/>
</dbReference>
<dbReference type="InterPro" id="IPR016155">
    <property type="entry name" value="Mopterin_synth/thiamin_S_b"/>
</dbReference>
<proteinExistence type="predicted"/>
<organism evidence="1 2">
    <name type="scientific">Niallia oryzisoli</name>
    <dbReference type="NCBI Taxonomy" id="1737571"/>
    <lineage>
        <taxon>Bacteria</taxon>
        <taxon>Bacillati</taxon>
        <taxon>Bacillota</taxon>
        <taxon>Bacilli</taxon>
        <taxon>Bacillales</taxon>
        <taxon>Bacillaceae</taxon>
        <taxon>Niallia</taxon>
    </lineage>
</organism>